<reference evidence="5" key="3">
    <citation type="submission" date="2025-09" db="UniProtKB">
        <authorList>
            <consortium name="Ensembl"/>
        </authorList>
    </citation>
    <scope>IDENTIFICATION</scope>
</reference>
<accession>A0A8C3MY28</accession>
<keyword evidence="6" id="KW-1185">Reference proteome</keyword>
<sequence>MAAATAGSGAGSGAAGSPEATGGSTGGGGWRRPHGPLQRYYGPSTAEAAEAPPDPTDINGPHFDPEVFMTKVRSECPLGQLLAREATLSREIRALDSDMQTLLYENYNKFISATDTIRKMKVDFRHMEAEMDDLAANMAAISASSARVSAALQDRHRRGAQLAGVQALLRKLQALVEVPGRLRRWAGTEPARALRCHARARAVLRHYRHLPSFRAIEDESHAIMAELAQRLRTRLRCVHPEPADECVEMLLQLEEPAEELSEEFLSQAGARLEAELAALEAELPTADPSGTATTPPPPASDILDFVDRGSSAFVGTLCQLGRLEPFAAALATRYFALLERRLALERGLGDTSLLVRALDRFHRRLRALLELLPTGADAAAALVARAARERVDRYLRALQTFFLGCLGDVRQALAAPRPPGKEGPGLPDLLATLAASVLGQLKAVLAYVQLFTARDVAFASLPYFKFWGVTLREGLVVAFVRWLCRTARGFADGPAERGAPAAPPALLLLLARLCLDYENSTISYILTLTDEQFPPQDSGPAVTPGPALCAEARAAAQRLLDHYVQVQGAAVAQMLRKSVETRDWLGTVEPRNVRAVMKRVVEDITAIDVQVGQLFEEGVRRAQSSDSSRRAFSVYSSSRAPGRYAPSYTPRSAPVQHATWTPSLRPRAMYACCPLPQVSVLTGIIKISLKTLLECVRLRTLGRFGLQQVQVDGHYLQLYLWRFASDERVVQGLLDEVAASAAHRCLDPVPMEHSVVELICERG</sequence>
<dbReference type="GO" id="GO:0006869">
    <property type="term" value="P:lipid transport"/>
    <property type="evidence" value="ECO:0007669"/>
    <property type="project" value="UniProtKB-UniRule"/>
</dbReference>
<dbReference type="GO" id="GO:0005829">
    <property type="term" value="C:cytosol"/>
    <property type="evidence" value="ECO:0007669"/>
    <property type="project" value="GOC"/>
</dbReference>
<accession>A0A8U8B9K5</accession>
<dbReference type="PANTHER" id="PTHR15954">
    <property type="entry name" value="VACUOLAR PROTEIN SORTING-ASSOCIATED PROTEIN 51 HOMOLOG"/>
    <property type="match status" value="1"/>
</dbReference>
<keyword evidence="3" id="KW-0813">Transport</keyword>
<reference evidence="5" key="1">
    <citation type="submission" date="2020-02" db="EMBL/GenBank/DDBJ databases">
        <authorList>
            <person name="Enbody D E."/>
            <person name="Pettersson E M."/>
        </authorList>
    </citation>
    <scope>NUCLEOTIDE SEQUENCE [LARGE SCALE GENOMIC DNA]</scope>
</reference>
<dbReference type="GO" id="GO:0016020">
    <property type="term" value="C:membrane"/>
    <property type="evidence" value="ECO:0007669"/>
    <property type="project" value="TreeGrafter"/>
</dbReference>
<evidence type="ECO:0000256" key="3">
    <source>
        <dbReference type="RuleBase" id="RU368010"/>
    </source>
</evidence>
<keyword evidence="3" id="KW-0333">Golgi apparatus</keyword>
<evidence type="ECO:0000256" key="1">
    <source>
        <dbReference type="ARBA" id="ARBA00006080"/>
    </source>
</evidence>
<evidence type="ECO:0000256" key="2">
    <source>
        <dbReference type="ARBA" id="ARBA00016122"/>
    </source>
</evidence>
<dbReference type="GO" id="GO:0015031">
    <property type="term" value="P:protein transport"/>
    <property type="evidence" value="ECO:0007669"/>
    <property type="project" value="UniProtKB-UniRule"/>
</dbReference>
<keyword evidence="3" id="KW-0967">Endosome</keyword>
<dbReference type="PANTHER" id="PTHR15954:SF4">
    <property type="entry name" value="VACUOLAR PROTEIN SORTING-ASSOCIATED PROTEIN 51 HOMOLOG"/>
    <property type="match status" value="1"/>
</dbReference>
<dbReference type="AlphaFoldDB" id="A0A8C3MY28"/>
<comment type="subcellular location">
    <subcellularLocation>
        <location evidence="3">Golgi apparatus</location>
        <location evidence="3">trans-Golgi network</location>
    </subcellularLocation>
    <subcellularLocation>
        <location evidence="3">Recycling endosome</location>
    </subcellularLocation>
    <text evidence="3">Localizes to the trans-Golgi network as part of the GARP complex, while it localizes to recycling endosomes as part of the EARP complex.</text>
</comment>
<proteinExistence type="inferred from homology"/>
<dbReference type="Pfam" id="PF08700">
    <property type="entry name" value="VPS51_Exo84_N"/>
    <property type="match status" value="1"/>
</dbReference>
<dbReference type="GO" id="GO:0042147">
    <property type="term" value="P:retrograde transport, endosome to Golgi"/>
    <property type="evidence" value="ECO:0007669"/>
    <property type="project" value="UniProtKB-UniRule"/>
</dbReference>
<organism evidence="5 6">
    <name type="scientific">Geospiza parvula</name>
    <name type="common">Small tree-finch</name>
    <name type="synonym">Camarhynchus parvulus</name>
    <dbReference type="NCBI Taxonomy" id="87175"/>
    <lineage>
        <taxon>Eukaryota</taxon>
        <taxon>Metazoa</taxon>
        <taxon>Chordata</taxon>
        <taxon>Craniata</taxon>
        <taxon>Vertebrata</taxon>
        <taxon>Euteleostomi</taxon>
        <taxon>Archelosauria</taxon>
        <taxon>Archosauria</taxon>
        <taxon>Dinosauria</taxon>
        <taxon>Saurischia</taxon>
        <taxon>Theropoda</taxon>
        <taxon>Coelurosauria</taxon>
        <taxon>Aves</taxon>
        <taxon>Neognathae</taxon>
        <taxon>Neoaves</taxon>
        <taxon>Telluraves</taxon>
        <taxon>Australaves</taxon>
        <taxon>Passeriformes</taxon>
        <taxon>Thraupidae</taxon>
        <taxon>Camarhynchus</taxon>
    </lineage>
</organism>
<dbReference type="GO" id="GO:0007041">
    <property type="term" value="P:lysosomal transport"/>
    <property type="evidence" value="ECO:0007669"/>
    <property type="project" value="TreeGrafter"/>
</dbReference>
<dbReference type="Ensembl" id="ENSCPVT00000013595.2">
    <property type="protein sequence ID" value="ENSCPVP00000013014.2"/>
    <property type="gene ID" value="ENSCPVG00000009519.2"/>
</dbReference>
<evidence type="ECO:0000256" key="4">
    <source>
        <dbReference type="SAM" id="MobiDB-lite"/>
    </source>
</evidence>
<dbReference type="GO" id="GO:0048193">
    <property type="term" value="P:Golgi vesicle transport"/>
    <property type="evidence" value="ECO:0007669"/>
    <property type="project" value="TreeGrafter"/>
</dbReference>
<comment type="function">
    <text evidence="3">Involved in retrograde transport from early and late endosomes to the late Golgi. The GARP complex is required for the maintenance of protein retrieval from endosomes to the TGN, acid hydrolase sorting, lysosome function, endosomal cholesterol traffic and autophagy. Acts as component of the EARP complex that is involved in endocytic recycling.</text>
</comment>
<keyword evidence="3" id="KW-0653">Protein transport</keyword>
<dbReference type="GO" id="GO:1990745">
    <property type="term" value="C:EARP complex"/>
    <property type="evidence" value="ECO:0007669"/>
    <property type="project" value="UniProtKB-UniRule"/>
</dbReference>
<evidence type="ECO:0000313" key="6">
    <source>
        <dbReference type="Proteomes" id="UP000694382"/>
    </source>
</evidence>
<reference evidence="5" key="2">
    <citation type="submission" date="2025-08" db="UniProtKB">
        <authorList>
            <consortium name="Ensembl"/>
        </authorList>
    </citation>
    <scope>IDENTIFICATION</scope>
</reference>
<evidence type="ECO:0000313" key="5">
    <source>
        <dbReference type="Ensembl" id="ENSCPVP00000013014.2"/>
    </source>
</evidence>
<dbReference type="InterPro" id="IPR014812">
    <property type="entry name" value="Vps51"/>
</dbReference>
<dbReference type="GO" id="GO:0032456">
    <property type="term" value="P:endocytic recycling"/>
    <property type="evidence" value="ECO:0007669"/>
    <property type="project" value="UniProtKB-UniRule"/>
</dbReference>
<dbReference type="GO" id="GO:0007030">
    <property type="term" value="P:Golgi organization"/>
    <property type="evidence" value="ECO:0007669"/>
    <property type="project" value="UniProtKB-UniRule"/>
</dbReference>
<comment type="subunit">
    <text evidence="3">Component of the Golgi-associated retrograde protein (GARP) complex. Component of the endosome-associated retrograde protein (EARP) complex.</text>
</comment>
<name>A0A8C3MY28_GEOPR</name>
<feature type="region of interest" description="Disordered" evidence="4">
    <location>
        <begin position="1"/>
        <end position="62"/>
    </location>
</feature>
<protein>
    <recommendedName>
        <fullName evidence="2 3">Vacuolar protein sorting-associated protein 51 homolog</fullName>
    </recommendedName>
</protein>
<comment type="similarity">
    <text evidence="1 3">Belongs to the VPS51 family.</text>
</comment>
<dbReference type="GO" id="GO:0000938">
    <property type="term" value="C:GARP complex"/>
    <property type="evidence" value="ECO:0007669"/>
    <property type="project" value="UniProtKB-UniRule"/>
</dbReference>
<keyword evidence="3" id="KW-0445">Lipid transport</keyword>
<dbReference type="Proteomes" id="UP000694382">
    <property type="component" value="Chromosome 5"/>
</dbReference>